<comment type="subcellular location">
    <subcellularLocation>
        <location evidence="1">Membrane</location>
        <topology evidence="1">Multi-pass membrane protein</topology>
    </subcellularLocation>
</comment>
<feature type="transmembrane region" description="Helical" evidence="8">
    <location>
        <begin position="183"/>
        <end position="204"/>
    </location>
</feature>
<accession>Q97TT0</accession>
<proteinExistence type="inferred from homology"/>
<evidence type="ECO:0000313" key="9">
    <source>
        <dbReference type="EMBL" id="AAK76763.1"/>
    </source>
</evidence>
<dbReference type="PATRIC" id="fig|272562.8.peg.16"/>
<keyword evidence="4" id="KW-0309">Germination</keyword>
<feature type="transmembrane region" description="Helical" evidence="8">
    <location>
        <begin position="80"/>
        <end position="97"/>
    </location>
</feature>
<keyword evidence="9" id="KW-0614">Plasmid</keyword>
<dbReference type="AlphaFoldDB" id="Q97TT0"/>
<evidence type="ECO:0000256" key="8">
    <source>
        <dbReference type="SAM" id="Phobius"/>
    </source>
</evidence>
<dbReference type="KEGG" id="cac:CA_P0017"/>
<feature type="transmembrane region" description="Helical" evidence="8">
    <location>
        <begin position="271"/>
        <end position="293"/>
    </location>
</feature>
<evidence type="ECO:0000256" key="4">
    <source>
        <dbReference type="ARBA" id="ARBA00022544"/>
    </source>
</evidence>
<evidence type="ECO:0000256" key="2">
    <source>
        <dbReference type="ARBA" id="ARBA00007998"/>
    </source>
</evidence>
<dbReference type="NCBIfam" id="TIGR00912">
    <property type="entry name" value="2A0309"/>
    <property type="match status" value="1"/>
</dbReference>
<feature type="transmembrane region" description="Helical" evidence="8">
    <location>
        <begin position="145"/>
        <end position="163"/>
    </location>
</feature>
<evidence type="ECO:0000256" key="6">
    <source>
        <dbReference type="ARBA" id="ARBA00022989"/>
    </source>
</evidence>
<sequence>MLTAQGMISSKQLSLIMLSLIEASTFTAVFVSQYTKQDTWVVLISGFIIVLFLLFMYVSLCSKFPGKTIIEIHAKIYGNLLVNLISLLYIFYFWFIIPANFRFLADFFSTYLSQNSDIIPFIIPAAILCIYAVRKGAEVISRVSSILSILTVMLSIIITALIAKDIHISNLLPPLQLNLGQFVQGTNIMVAIPLGEIIVFMIFFPHLNDQTKLRKSAFTGLILSFIFFLFVLVRNTLVLGNVSSLQVQPAYQVSSLINVGEVITRVEVTTAVFLLFNLLMKICFFLYATVISIAQCFKLRSYKPLVFPVTAISAVLSITMFKSPLDQLYIASDIYPIYALLFIVILPITSFILASIKKSSKTAS</sequence>
<dbReference type="PANTHER" id="PTHR34975:SF2">
    <property type="entry name" value="SPORE GERMINATION PROTEIN A2"/>
    <property type="match status" value="1"/>
</dbReference>
<dbReference type="GO" id="GO:0016020">
    <property type="term" value="C:membrane"/>
    <property type="evidence" value="ECO:0007669"/>
    <property type="project" value="UniProtKB-SubCell"/>
</dbReference>
<protein>
    <submittedName>
        <fullName evidence="9">Spore germination protein, GRKB</fullName>
    </submittedName>
</protein>
<dbReference type="GO" id="GO:0009847">
    <property type="term" value="P:spore germination"/>
    <property type="evidence" value="ECO:0007669"/>
    <property type="project" value="InterPro"/>
</dbReference>
<dbReference type="InterPro" id="IPR004761">
    <property type="entry name" value="Spore_GerAB"/>
</dbReference>
<evidence type="ECO:0000256" key="7">
    <source>
        <dbReference type="ARBA" id="ARBA00023136"/>
    </source>
</evidence>
<evidence type="ECO:0000256" key="5">
    <source>
        <dbReference type="ARBA" id="ARBA00022692"/>
    </source>
</evidence>
<evidence type="ECO:0000313" key="10">
    <source>
        <dbReference type="Proteomes" id="UP000000814"/>
    </source>
</evidence>
<feature type="transmembrane region" description="Helical" evidence="8">
    <location>
        <begin position="40"/>
        <end position="60"/>
    </location>
</feature>
<comment type="similarity">
    <text evidence="2">Belongs to the amino acid-polyamine-organocation (APC) superfamily. Spore germination protein (SGP) (TC 2.A.3.9) family.</text>
</comment>
<feature type="transmembrane region" description="Helical" evidence="8">
    <location>
        <begin position="305"/>
        <end position="323"/>
    </location>
</feature>
<keyword evidence="10" id="KW-1185">Reference proteome</keyword>
<feature type="transmembrane region" description="Helical" evidence="8">
    <location>
        <begin position="335"/>
        <end position="356"/>
    </location>
</feature>
<dbReference type="OrthoDB" id="1675410at2"/>
<dbReference type="RefSeq" id="WP_010890702.1">
    <property type="nucleotide sequence ID" value="NC_001988.2"/>
</dbReference>
<dbReference type="HOGENOM" id="CLU_047547_1_2_9"/>
<evidence type="ECO:0000256" key="3">
    <source>
        <dbReference type="ARBA" id="ARBA00022448"/>
    </source>
</evidence>
<name>Q97TT0_CLOAB</name>
<geneLocation type="plasmid" evidence="9 10">
    <name>pSOL1</name>
</geneLocation>
<keyword evidence="3" id="KW-0813">Transport</keyword>
<feature type="transmembrane region" description="Helical" evidence="8">
    <location>
        <begin position="117"/>
        <end position="133"/>
    </location>
</feature>
<dbReference type="EMBL" id="AE001438">
    <property type="protein sequence ID" value="AAK76763.1"/>
    <property type="molecule type" value="Genomic_DNA"/>
</dbReference>
<keyword evidence="6 8" id="KW-1133">Transmembrane helix</keyword>
<dbReference type="Proteomes" id="UP000000814">
    <property type="component" value="Plasmid pSOL1"/>
</dbReference>
<feature type="transmembrane region" description="Helical" evidence="8">
    <location>
        <begin position="216"/>
        <end position="233"/>
    </location>
</feature>
<evidence type="ECO:0000256" key="1">
    <source>
        <dbReference type="ARBA" id="ARBA00004141"/>
    </source>
</evidence>
<keyword evidence="5 8" id="KW-0812">Transmembrane</keyword>
<feature type="transmembrane region" description="Helical" evidence="8">
    <location>
        <begin position="12"/>
        <end position="34"/>
    </location>
</feature>
<organism evidence="9 10">
    <name type="scientific">Clostridium acetobutylicum (strain ATCC 824 / DSM 792 / JCM 1419 / IAM 19013 / LMG 5710 / NBRC 13948 / NRRL B-527 / VKM B-1787 / 2291 / W)</name>
    <dbReference type="NCBI Taxonomy" id="272562"/>
    <lineage>
        <taxon>Bacteria</taxon>
        <taxon>Bacillati</taxon>
        <taxon>Bacillota</taxon>
        <taxon>Clostridia</taxon>
        <taxon>Eubacteriales</taxon>
        <taxon>Clostridiaceae</taxon>
        <taxon>Clostridium</taxon>
    </lineage>
</organism>
<gene>
    <name evidence="9" type="primary">grkb1</name>
    <name evidence="9" type="ordered locus">CA_P0017</name>
</gene>
<dbReference type="Pfam" id="PF03845">
    <property type="entry name" value="Spore_permease"/>
    <property type="match status" value="1"/>
</dbReference>
<reference evidence="9 10" key="1">
    <citation type="journal article" date="2001" name="J. Bacteriol.">
        <title>Genome sequence and comparative analysis of the solvent-producing bacterium Clostridium acetobutylicum.</title>
        <authorList>
            <person name="Nolling J."/>
            <person name="Breton G."/>
            <person name="Omelchenko M.V."/>
            <person name="Makarova K.S."/>
            <person name="Zeng Q."/>
            <person name="Gibson R."/>
            <person name="Lee H.M."/>
            <person name="Dubois J."/>
            <person name="Qiu D."/>
            <person name="Hitti J."/>
            <person name="Wolf Y.I."/>
            <person name="Tatusov R.L."/>
            <person name="Sabathe F."/>
            <person name="Doucette-Stamm L."/>
            <person name="Soucaille P."/>
            <person name="Daly M.J."/>
            <person name="Bennett G.N."/>
            <person name="Koonin E.V."/>
            <person name="Smith D.R."/>
        </authorList>
    </citation>
    <scope>NUCLEOTIDE SEQUENCE [LARGE SCALE GENOMIC DNA]</scope>
    <source>
        <strain evidence="10">ATCC 824 / DSM 792 / JCM 1419 / LMG 5710 / VKM B-1787</strain>
        <plasmid evidence="10">pSOL1</plasmid>
    </source>
</reference>
<keyword evidence="7 8" id="KW-0472">Membrane</keyword>
<dbReference type="PANTHER" id="PTHR34975">
    <property type="entry name" value="SPORE GERMINATION PROTEIN A2"/>
    <property type="match status" value="1"/>
</dbReference>